<keyword evidence="8" id="KW-1185">Reference proteome</keyword>
<comment type="subcellular location">
    <subcellularLocation>
        <location evidence="1">Nucleus</location>
    </subcellularLocation>
</comment>
<evidence type="ECO:0000256" key="5">
    <source>
        <dbReference type="ARBA" id="ARBA00023242"/>
    </source>
</evidence>
<dbReference type="InterPro" id="IPR017887">
    <property type="entry name" value="TF_TCP_subgr"/>
</dbReference>
<dbReference type="Proteomes" id="UP000653305">
    <property type="component" value="Unassembled WGS sequence"/>
</dbReference>
<keyword evidence="2" id="KW-0805">Transcription regulation</keyword>
<evidence type="ECO:0000256" key="4">
    <source>
        <dbReference type="ARBA" id="ARBA00023163"/>
    </source>
</evidence>
<evidence type="ECO:0000256" key="2">
    <source>
        <dbReference type="ARBA" id="ARBA00023015"/>
    </source>
</evidence>
<accession>A0A830BH13</accession>
<name>A0A830BH13_9LAMI</name>
<dbReference type="GO" id="GO:0003700">
    <property type="term" value="F:DNA-binding transcription factor activity"/>
    <property type="evidence" value="ECO:0007669"/>
    <property type="project" value="InterPro"/>
</dbReference>
<dbReference type="Pfam" id="PF03634">
    <property type="entry name" value="TCP"/>
    <property type="match status" value="1"/>
</dbReference>
<evidence type="ECO:0000256" key="3">
    <source>
        <dbReference type="ARBA" id="ARBA00023125"/>
    </source>
</evidence>
<organism evidence="7 8">
    <name type="scientific">Phtheirospermum japonicum</name>
    <dbReference type="NCBI Taxonomy" id="374723"/>
    <lineage>
        <taxon>Eukaryota</taxon>
        <taxon>Viridiplantae</taxon>
        <taxon>Streptophyta</taxon>
        <taxon>Embryophyta</taxon>
        <taxon>Tracheophyta</taxon>
        <taxon>Spermatophyta</taxon>
        <taxon>Magnoliopsida</taxon>
        <taxon>eudicotyledons</taxon>
        <taxon>Gunneridae</taxon>
        <taxon>Pentapetalae</taxon>
        <taxon>asterids</taxon>
        <taxon>lamiids</taxon>
        <taxon>Lamiales</taxon>
        <taxon>Orobanchaceae</taxon>
        <taxon>Orobanchaceae incertae sedis</taxon>
        <taxon>Phtheirospermum</taxon>
    </lineage>
</organism>
<evidence type="ECO:0000259" key="6">
    <source>
        <dbReference type="PROSITE" id="PS51369"/>
    </source>
</evidence>
<gene>
    <name evidence="7" type="ORF">PHJA_000762400</name>
</gene>
<evidence type="ECO:0000313" key="7">
    <source>
        <dbReference type="EMBL" id="GFP86186.1"/>
    </source>
</evidence>
<dbReference type="GO" id="GO:0005634">
    <property type="term" value="C:nucleus"/>
    <property type="evidence" value="ECO:0007669"/>
    <property type="project" value="UniProtKB-SubCell"/>
</dbReference>
<dbReference type="AlphaFoldDB" id="A0A830BH13"/>
<keyword evidence="5" id="KW-0539">Nucleus</keyword>
<sequence length="232" mass="24126">MPATCAARVFQLTRELGHKSDGETIEWLLQQAEPSVIAATGTGTIPANFTSLNLSARSSGSTLSAPSYFGQRSNVEDSSQRRVLIPGVGLSSASANCSMNFLSENVNDMLRASKQEVSETGLEMAVAGTRRKRWPEGDLPPPVQTQMGGYMAGPNQVSMGGESSLWGVSNSGLMHFMNFPTTMAPAFLPGGGGTVVDGHLGMFGGVNAFRYIPGDGGAKAPPTSGHRSGGGD</sequence>
<dbReference type="EMBL" id="BMAC01000121">
    <property type="protein sequence ID" value="GFP86186.1"/>
    <property type="molecule type" value="Genomic_DNA"/>
</dbReference>
<proteinExistence type="predicted"/>
<keyword evidence="3" id="KW-0238">DNA-binding</keyword>
<evidence type="ECO:0000256" key="1">
    <source>
        <dbReference type="ARBA" id="ARBA00004123"/>
    </source>
</evidence>
<dbReference type="PROSITE" id="PS51369">
    <property type="entry name" value="TCP"/>
    <property type="match status" value="1"/>
</dbReference>
<dbReference type="PANTHER" id="PTHR31072:SF170">
    <property type="entry name" value="TRANSCRIPTION FACTOR TCP15-RELATED"/>
    <property type="match status" value="1"/>
</dbReference>
<reference evidence="7" key="1">
    <citation type="submission" date="2020-07" db="EMBL/GenBank/DDBJ databases">
        <title>Ethylene signaling mediates host invasion by parasitic plants.</title>
        <authorList>
            <person name="Yoshida S."/>
        </authorList>
    </citation>
    <scope>NUCLEOTIDE SEQUENCE</scope>
    <source>
        <strain evidence="7">Okayama</strain>
    </source>
</reference>
<dbReference type="PANTHER" id="PTHR31072">
    <property type="entry name" value="TRANSCRIPTION FACTOR TCP4-RELATED"/>
    <property type="match status" value="1"/>
</dbReference>
<feature type="domain" description="TCP" evidence="6">
    <location>
        <begin position="1"/>
        <end position="39"/>
    </location>
</feature>
<dbReference type="InterPro" id="IPR005333">
    <property type="entry name" value="Transcription_factor_TCP"/>
</dbReference>
<protein>
    <submittedName>
        <fullName evidence="7">Transcription factor tcp8</fullName>
    </submittedName>
</protein>
<comment type="caution">
    <text evidence="7">The sequence shown here is derived from an EMBL/GenBank/DDBJ whole genome shotgun (WGS) entry which is preliminary data.</text>
</comment>
<evidence type="ECO:0000313" key="8">
    <source>
        <dbReference type="Proteomes" id="UP000653305"/>
    </source>
</evidence>
<keyword evidence="4" id="KW-0804">Transcription</keyword>
<dbReference type="OrthoDB" id="1904351at2759"/>
<dbReference type="GO" id="GO:0043565">
    <property type="term" value="F:sequence-specific DNA binding"/>
    <property type="evidence" value="ECO:0007669"/>
    <property type="project" value="TreeGrafter"/>
</dbReference>